<dbReference type="AlphaFoldDB" id="A0A051UJT3"/>
<organism evidence="1 2">
    <name type="scientific">Mycobacterium [tuberculosis] TKK-01-0051</name>
    <dbReference type="NCBI Taxonomy" id="1324261"/>
    <lineage>
        <taxon>Bacteria</taxon>
        <taxon>Bacillati</taxon>
        <taxon>Actinomycetota</taxon>
        <taxon>Actinomycetes</taxon>
        <taxon>Mycobacteriales</taxon>
        <taxon>Mycobacteriaceae</taxon>
        <taxon>Mycobacterium</taxon>
        <taxon>Mycobacterium avium complex (MAC)</taxon>
    </lineage>
</organism>
<evidence type="ECO:0000313" key="2">
    <source>
        <dbReference type="Proteomes" id="UP000025947"/>
    </source>
</evidence>
<protein>
    <submittedName>
        <fullName evidence="1">Uncharacterized protein</fullName>
    </submittedName>
</protein>
<gene>
    <name evidence="1" type="ORF">K875_00045</name>
</gene>
<dbReference type="PATRIC" id="fig|1324261.3.peg.46"/>
<dbReference type="HOGENOM" id="CLU_2130731_0_0_11"/>
<name>A0A051UJT3_9MYCO</name>
<proteinExistence type="predicted"/>
<sequence>MQVRTGKATDRLSLRFDDCAGLIGKRHHNVSSGGPAAVTLPLAHALEIAGQDVKHCGEEEVLVDVVGDVSWVVAKLQQPTDLAPAVLGLYNRPAADYNCLYRLGAMWVSCAIA</sequence>
<reference evidence="1 2" key="1">
    <citation type="submission" date="2014-04" db="EMBL/GenBank/DDBJ databases">
        <title>The Genome Sequence of Mycobacterium tuberculosis TKK-01-0051.</title>
        <authorList>
            <consortium name="The Broad Institute Genomics Platform"/>
            <consortium name="The Broad Institute Genome Sequencing Center for Infectious Disease"/>
            <person name="Earl A.M."/>
            <person name="Cohen K."/>
            <person name="Pym A."/>
            <person name="Bishai W."/>
            <person name="Maharaj K."/>
            <person name="Desjardins C."/>
            <person name="Abeel T."/>
            <person name="Young S."/>
            <person name="Zeng Q."/>
            <person name="Gargeya S."/>
            <person name="Abouelleil A."/>
            <person name="Alvarado L."/>
            <person name="Chapman S.B."/>
            <person name="Gainer-Dewar J."/>
            <person name="Goldberg J."/>
            <person name="Griggs A."/>
            <person name="Gujja S."/>
            <person name="Hansen M."/>
            <person name="Howarth C."/>
            <person name="Imamovic A."/>
            <person name="Larimer J."/>
            <person name="Murphy C."/>
            <person name="Naylor J."/>
            <person name="Pearson M."/>
            <person name="Poon T.W."/>
            <person name="Priest M."/>
            <person name="Roberts A."/>
            <person name="Saif S."/>
            <person name="Shea T."/>
            <person name="Sykes S."/>
            <person name="Wortman J."/>
            <person name="Nusbaum C."/>
            <person name="Birren B."/>
        </authorList>
    </citation>
    <scope>NUCLEOTIDE SEQUENCE [LARGE SCALE GENOMIC DNA]</scope>
    <source>
        <strain evidence="1 2">TKK-01-0051</strain>
    </source>
</reference>
<keyword evidence="2" id="KW-1185">Reference proteome</keyword>
<evidence type="ECO:0000313" key="1">
    <source>
        <dbReference type="EMBL" id="KBZ69330.1"/>
    </source>
</evidence>
<dbReference type="Proteomes" id="UP000025947">
    <property type="component" value="Unassembled WGS sequence"/>
</dbReference>
<comment type="caution">
    <text evidence="1">The sequence shown here is derived from an EMBL/GenBank/DDBJ whole genome shotgun (WGS) entry which is preliminary data.</text>
</comment>
<dbReference type="EMBL" id="JLXW01000001">
    <property type="protein sequence ID" value="KBZ69330.1"/>
    <property type="molecule type" value="Genomic_DNA"/>
</dbReference>
<accession>A0A051UJT3</accession>
<dbReference type="RefSeq" id="WP_044482909.1">
    <property type="nucleotide sequence ID" value="NZ_KK328284.1"/>
</dbReference>